<reference evidence="3 4" key="1">
    <citation type="journal article" date="2011" name="Front. Microbiol.">
        <title>Genomic signatures of strain selection and enhancement in Bacillus atrophaeus var. globigii, a historical biowarfare simulant.</title>
        <authorList>
            <person name="Gibbons H.S."/>
            <person name="Broomall S.M."/>
            <person name="McNew L.A."/>
            <person name="Daligault H."/>
            <person name="Chapman C."/>
            <person name="Bruce D."/>
            <person name="Karavis M."/>
            <person name="Krepps M."/>
            <person name="McGregor P.A."/>
            <person name="Hong C."/>
            <person name="Park K.H."/>
            <person name="Akmal A."/>
            <person name="Feldman A."/>
            <person name="Lin J.S."/>
            <person name="Chang W.E."/>
            <person name="Higgs B.W."/>
            <person name="Demirev P."/>
            <person name="Lindquist J."/>
            <person name="Liem A."/>
            <person name="Fochler E."/>
            <person name="Read T.D."/>
            <person name="Tapia R."/>
            <person name="Johnson S."/>
            <person name="Bishop-Lilly K.A."/>
            <person name="Detter C."/>
            <person name="Han C."/>
            <person name="Sozhamannan S."/>
            <person name="Rosenzweig C.N."/>
            <person name="Skowronski E.W."/>
        </authorList>
    </citation>
    <scope>NUCLEOTIDE SEQUENCE [LARGE SCALE GENOMIC DNA]</scope>
    <source>
        <strain evidence="3 4">TPS4-2</strain>
    </source>
</reference>
<organism evidence="3 4">
    <name type="scientific">Idiomarina piscisalsi</name>
    <dbReference type="NCBI Taxonomy" id="1096243"/>
    <lineage>
        <taxon>Bacteria</taxon>
        <taxon>Pseudomonadati</taxon>
        <taxon>Pseudomonadota</taxon>
        <taxon>Gammaproteobacteria</taxon>
        <taxon>Alteromonadales</taxon>
        <taxon>Idiomarinaceae</taxon>
        <taxon>Idiomarina</taxon>
    </lineage>
</organism>
<accession>A0A432YWU8</accession>
<dbReference type="InterPro" id="IPR021550">
    <property type="entry name" value="DUF2897"/>
</dbReference>
<keyword evidence="2" id="KW-0812">Transmembrane</keyword>
<dbReference type="EMBL" id="PIQA01000001">
    <property type="protein sequence ID" value="RUO67796.1"/>
    <property type="molecule type" value="Genomic_DNA"/>
</dbReference>
<sequence length="53" mass="6098">MDEHLVWLLIALVIGVIVSNLMVLKYSAKFKWPGTKSSEKKDDPETDHKDKQD</sequence>
<dbReference type="Pfam" id="PF11446">
    <property type="entry name" value="DUF2897"/>
    <property type="match status" value="1"/>
</dbReference>
<feature type="region of interest" description="Disordered" evidence="1">
    <location>
        <begin position="33"/>
        <end position="53"/>
    </location>
</feature>
<evidence type="ECO:0000313" key="3">
    <source>
        <dbReference type="EMBL" id="RUO67796.1"/>
    </source>
</evidence>
<comment type="caution">
    <text evidence="3">The sequence shown here is derived from an EMBL/GenBank/DDBJ whole genome shotgun (WGS) entry which is preliminary data.</text>
</comment>
<name>A0A432YWU8_9GAMM</name>
<dbReference type="AlphaFoldDB" id="A0A432YWU8"/>
<dbReference type="Proteomes" id="UP000288361">
    <property type="component" value="Unassembled WGS sequence"/>
</dbReference>
<protein>
    <submittedName>
        <fullName evidence="3">DUF2897 domain-containing protein</fullName>
    </submittedName>
</protein>
<feature type="compositionally biased region" description="Basic and acidic residues" evidence="1">
    <location>
        <begin position="37"/>
        <end position="53"/>
    </location>
</feature>
<gene>
    <name evidence="3" type="ORF">CWI73_02765</name>
</gene>
<evidence type="ECO:0000313" key="4">
    <source>
        <dbReference type="Proteomes" id="UP000288361"/>
    </source>
</evidence>
<evidence type="ECO:0000256" key="1">
    <source>
        <dbReference type="SAM" id="MobiDB-lite"/>
    </source>
</evidence>
<feature type="transmembrane region" description="Helical" evidence="2">
    <location>
        <begin position="6"/>
        <end position="24"/>
    </location>
</feature>
<keyword evidence="2" id="KW-1133">Transmembrane helix</keyword>
<dbReference type="RefSeq" id="WP_126751443.1">
    <property type="nucleotide sequence ID" value="NZ_JBHUMT010000016.1"/>
</dbReference>
<keyword evidence="2" id="KW-0472">Membrane</keyword>
<evidence type="ECO:0000256" key="2">
    <source>
        <dbReference type="SAM" id="Phobius"/>
    </source>
</evidence>
<proteinExistence type="predicted"/>